<evidence type="ECO:0000313" key="1">
    <source>
        <dbReference type="EMBL" id="KTR85529.1"/>
    </source>
</evidence>
<protein>
    <submittedName>
        <fullName evidence="1">Uncharacterized protein</fullName>
    </submittedName>
</protein>
<reference evidence="1 2" key="1">
    <citation type="journal article" date="2016" name="Front. Microbiol.">
        <title>Genomic Resource of Rice Seed Associated Bacteria.</title>
        <authorList>
            <person name="Midha S."/>
            <person name="Bansal K."/>
            <person name="Sharma S."/>
            <person name="Kumar N."/>
            <person name="Patil P.P."/>
            <person name="Chaudhry V."/>
            <person name="Patil P.B."/>
        </authorList>
    </citation>
    <scope>NUCLEOTIDE SEQUENCE [LARGE SCALE GENOMIC DNA]</scope>
    <source>
        <strain evidence="1 2">NS354</strain>
    </source>
</reference>
<gene>
    <name evidence="1" type="ORF">NS354_08790</name>
</gene>
<dbReference type="Gene3D" id="3.40.1590.10">
    <property type="entry name" value="NMB0488-like"/>
    <property type="match status" value="1"/>
</dbReference>
<keyword evidence="2" id="KW-1185">Reference proteome</keyword>
<sequence>MVMLRPDGRVFIEVYSRPVQGTWTLNGVPDVIPGIDDAERLGKAILDALERSTWRVIANPDPRNNPVTREVLKWAGARDWKQYTKGSKAVSVHARYAVGPPTSANISPKERERSGAYAPIDDAYREGVHFESAEALGRLVQEAMKVARA</sequence>
<dbReference type="Proteomes" id="UP000070810">
    <property type="component" value="Unassembled WGS sequence"/>
</dbReference>
<organism evidence="1 2">
    <name type="scientific">Leucobacter chromiiresistens</name>
    <dbReference type="NCBI Taxonomy" id="1079994"/>
    <lineage>
        <taxon>Bacteria</taxon>
        <taxon>Bacillati</taxon>
        <taxon>Actinomycetota</taxon>
        <taxon>Actinomycetes</taxon>
        <taxon>Micrococcales</taxon>
        <taxon>Microbacteriaceae</taxon>
        <taxon>Leucobacter</taxon>
    </lineage>
</organism>
<dbReference type="EMBL" id="LDRK01000054">
    <property type="protein sequence ID" value="KTR85529.1"/>
    <property type="molecule type" value="Genomic_DNA"/>
</dbReference>
<comment type="caution">
    <text evidence="1">The sequence shown here is derived from an EMBL/GenBank/DDBJ whole genome shotgun (WGS) entry which is preliminary data.</text>
</comment>
<proteinExistence type="predicted"/>
<dbReference type="PATRIC" id="fig|1079994.3.peg.1968"/>
<accession>A0A147EM98</accession>
<dbReference type="RefSeq" id="WP_058594152.1">
    <property type="nucleotide sequence ID" value="NZ_LDRK01000054.1"/>
</dbReference>
<name>A0A147EM98_9MICO</name>
<dbReference type="AlphaFoldDB" id="A0A147EM98"/>
<dbReference type="InterPro" id="IPR037891">
    <property type="entry name" value="Cdil-like_sf"/>
</dbReference>
<evidence type="ECO:0000313" key="2">
    <source>
        <dbReference type="Proteomes" id="UP000070810"/>
    </source>
</evidence>